<dbReference type="PANTHER" id="PTHR12483:SF115">
    <property type="entry name" value="COPPER TRANSPORT PROTEIN"/>
    <property type="match status" value="1"/>
</dbReference>
<feature type="region of interest" description="Disordered" evidence="5">
    <location>
        <begin position="1"/>
        <end position="28"/>
    </location>
</feature>
<evidence type="ECO:0000256" key="5">
    <source>
        <dbReference type="SAM" id="MobiDB-lite"/>
    </source>
</evidence>
<comment type="subcellular location">
    <subcellularLocation>
        <location evidence="4">Membrane</location>
        <topology evidence="4">Multi-pass membrane protein</topology>
    </subcellularLocation>
</comment>
<dbReference type="Proteomes" id="UP000499080">
    <property type="component" value="Unassembled WGS sequence"/>
</dbReference>
<dbReference type="PANTHER" id="PTHR12483">
    <property type="entry name" value="SOLUTE CARRIER FAMILY 31 COPPER TRANSPORTERS"/>
    <property type="match status" value="1"/>
</dbReference>
<evidence type="ECO:0000256" key="2">
    <source>
        <dbReference type="ARBA" id="ARBA00022989"/>
    </source>
</evidence>
<name>A0A4Y2CB63_ARAVE</name>
<dbReference type="InterPro" id="IPR007274">
    <property type="entry name" value="Cop_transporter"/>
</dbReference>
<feature type="transmembrane region" description="Helical" evidence="4">
    <location>
        <begin position="209"/>
        <end position="228"/>
    </location>
</feature>
<feature type="compositionally biased region" description="Basic residues" evidence="5">
    <location>
        <begin position="1"/>
        <end position="11"/>
    </location>
</feature>
<protein>
    <recommendedName>
        <fullName evidence="4">Copper transport protein</fullName>
    </recommendedName>
</protein>
<evidence type="ECO:0000313" key="6">
    <source>
        <dbReference type="EMBL" id="GBM00977.1"/>
    </source>
</evidence>
<dbReference type="EMBL" id="BGPR01000163">
    <property type="protein sequence ID" value="GBM00977.1"/>
    <property type="molecule type" value="Genomic_DNA"/>
</dbReference>
<keyword evidence="4" id="KW-0187">Copper transport</keyword>
<feature type="transmembrane region" description="Helical" evidence="4">
    <location>
        <begin position="183"/>
        <end position="203"/>
    </location>
</feature>
<keyword evidence="1 4" id="KW-0812">Transmembrane</keyword>
<dbReference type="GO" id="GO:0005375">
    <property type="term" value="F:copper ion transmembrane transporter activity"/>
    <property type="evidence" value="ECO:0007669"/>
    <property type="project" value="UniProtKB-UniRule"/>
</dbReference>
<keyword evidence="3 4" id="KW-0472">Membrane</keyword>
<dbReference type="OrthoDB" id="161814at2759"/>
<evidence type="ECO:0000256" key="1">
    <source>
        <dbReference type="ARBA" id="ARBA00022692"/>
    </source>
</evidence>
<comment type="similarity">
    <text evidence="4">Belongs to the copper transporter (Ctr) (TC 1.A.56) family. SLC31A subfamily.</text>
</comment>
<dbReference type="Pfam" id="PF04145">
    <property type="entry name" value="Ctr"/>
    <property type="match status" value="1"/>
</dbReference>
<proteinExistence type="inferred from homology"/>
<keyword evidence="4" id="KW-0406">Ion transport</keyword>
<dbReference type="AlphaFoldDB" id="A0A4Y2CB63"/>
<keyword evidence="4" id="KW-0186">Copper</keyword>
<gene>
    <name evidence="6" type="primary">SLC31A1</name>
    <name evidence="6" type="ORF">AVEN_55495_1</name>
</gene>
<comment type="caution">
    <text evidence="6">The sequence shown here is derived from an EMBL/GenBank/DDBJ whole genome shotgun (WGS) entry which is preliminary data.</text>
</comment>
<evidence type="ECO:0000313" key="7">
    <source>
        <dbReference type="Proteomes" id="UP000499080"/>
    </source>
</evidence>
<accession>A0A4Y2CB63</accession>
<evidence type="ECO:0000256" key="4">
    <source>
        <dbReference type="RuleBase" id="RU367022"/>
    </source>
</evidence>
<keyword evidence="2 4" id="KW-1133">Transmembrane helix</keyword>
<sequence>MGDHSHHHHHNMDHSHHMMENTTSTTESLLGTIPSATAATILQAVMTTMMSHDAHHLHRSPVESQHAGHNFHSDQMAADSSGSDVHATHLSSGGDHMQMYFHFGVDTVILFKEWTTSSTESIIGSVIGIFILAMIYEGIKFFREFLFKKYFTSLEYSSVSVLGDDGKPVTEVHKVARNRMLSWPHMIQTFLHVVQMILSYFLMLIFMTFNVWLCLGVILGSGVGYFLFGWRKATVVDITEHCH</sequence>
<dbReference type="GO" id="GO:0016020">
    <property type="term" value="C:membrane"/>
    <property type="evidence" value="ECO:0007669"/>
    <property type="project" value="UniProtKB-SubCell"/>
</dbReference>
<reference evidence="6 7" key="1">
    <citation type="journal article" date="2019" name="Sci. Rep.">
        <title>Orb-weaving spider Araneus ventricosus genome elucidates the spidroin gene catalogue.</title>
        <authorList>
            <person name="Kono N."/>
            <person name="Nakamura H."/>
            <person name="Ohtoshi R."/>
            <person name="Moran D.A.P."/>
            <person name="Shinohara A."/>
            <person name="Yoshida Y."/>
            <person name="Fujiwara M."/>
            <person name="Mori M."/>
            <person name="Tomita M."/>
            <person name="Arakawa K."/>
        </authorList>
    </citation>
    <scope>NUCLEOTIDE SEQUENCE [LARGE SCALE GENOMIC DNA]</scope>
</reference>
<keyword evidence="4" id="KW-0813">Transport</keyword>
<evidence type="ECO:0000256" key="3">
    <source>
        <dbReference type="ARBA" id="ARBA00023136"/>
    </source>
</evidence>
<organism evidence="6 7">
    <name type="scientific">Araneus ventricosus</name>
    <name type="common">Orbweaver spider</name>
    <name type="synonym">Epeira ventricosa</name>
    <dbReference type="NCBI Taxonomy" id="182803"/>
    <lineage>
        <taxon>Eukaryota</taxon>
        <taxon>Metazoa</taxon>
        <taxon>Ecdysozoa</taxon>
        <taxon>Arthropoda</taxon>
        <taxon>Chelicerata</taxon>
        <taxon>Arachnida</taxon>
        <taxon>Araneae</taxon>
        <taxon>Araneomorphae</taxon>
        <taxon>Entelegynae</taxon>
        <taxon>Araneoidea</taxon>
        <taxon>Araneidae</taxon>
        <taxon>Araneus</taxon>
    </lineage>
</organism>
<feature type="transmembrane region" description="Helical" evidence="4">
    <location>
        <begin position="121"/>
        <end position="139"/>
    </location>
</feature>
<keyword evidence="7" id="KW-1185">Reference proteome</keyword>